<dbReference type="InParanoid" id="A0A540VBF2"/>
<reference evidence="1 2" key="1">
    <citation type="submission" date="2019-06" db="EMBL/GenBank/DDBJ databases">
        <title>Genome sequence of Litorilinea aerophila BAA-2444.</title>
        <authorList>
            <person name="Maclea K.S."/>
            <person name="Maurais E.G."/>
            <person name="Iannazzi L.C."/>
        </authorList>
    </citation>
    <scope>NUCLEOTIDE SEQUENCE [LARGE SCALE GENOMIC DNA]</scope>
    <source>
        <strain evidence="1 2">ATCC BAA-2444</strain>
    </source>
</reference>
<sequence length="152" mass="17899">MTGKSWPDPLQRPEPARVAWLLEAFWQKLDELPDLLQREEHLLAAECIASLRALILEMMLALNGIRRPERTRHLNTYLSDSQRAALEKTLLVPRVNAESWIGHAVALVVIYRWYAPQLVDRYQIPYPQTVEQTVWQRLERTLPDWPRQIHTD</sequence>
<dbReference type="AlphaFoldDB" id="A0A540VBF2"/>
<evidence type="ECO:0000313" key="1">
    <source>
        <dbReference type="EMBL" id="TQE94062.1"/>
    </source>
</evidence>
<keyword evidence="2" id="KW-1185">Reference proteome</keyword>
<proteinExistence type="predicted"/>
<comment type="caution">
    <text evidence="1">The sequence shown here is derived from an EMBL/GenBank/DDBJ whole genome shotgun (WGS) entry which is preliminary data.</text>
</comment>
<gene>
    <name evidence="1" type="ORF">FKZ61_18395</name>
</gene>
<accession>A0A540VBF2</accession>
<dbReference type="Gene3D" id="1.20.120.330">
    <property type="entry name" value="Nucleotidyltransferases domain 2"/>
    <property type="match status" value="1"/>
</dbReference>
<dbReference type="EMBL" id="VIGC01000028">
    <property type="protein sequence ID" value="TQE94062.1"/>
    <property type="molecule type" value="Genomic_DNA"/>
</dbReference>
<evidence type="ECO:0000313" key="2">
    <source>
        <dbReference type="Proteomes" id="UP000317371"/>
    </source>
</evidence>
<name>A0A540VBF2_9CHLR</name>
<dbReference type="OrthoDB" id="7375008at2"/>
<dbReference type="Proteomes" id="UP000317371">
    <property type="component" value="Unassembled WGS sequence"/>
</dbReference>
<dbReference type="RefSeq" id="WP_141611629.1">
    <property type="nucleotide sequence ID" value="NZ_VIGC02000028.1"/>
</dbReference>
<protein>
    <submittedName>
        <fullName evidence="1">Uncharacterized protein</fullName>
    </submittedName>
</protein>
<organism evidence="1 2">
    <name type="scientific">Litorilinea aerophila</name>
    <dbReference type="NCBI Taxonomy" id="1204385"/>
    <lineage>
        <taxon>Bacteria</taxon>
        <taxon>Bacillati</taxon>
        <taxon>Chloroflexota</taxon>
        <taxon>Caldilineae</taxon>
        <taxon>Caldilineales</taxon>
        <taxon>Caldilineaceae</taxon>
        <taxon>Litorilinea</taxon>
    </lineage>
</organism>